<dbReference type="RefSeq" id="WP_130024243.1">
    <property type="nucleotide sequence ID" value="NZ_SEWF01000087.1"/>
</dbReference>
<accession>A0A4Q5LQR6</accession>
<keyword evidence="3" id="KW-1185">Reference proteome</keyword>
<evidence type="ECO:0000259" key="1">
    <source>
        <dbReference type="SMART" id="SM00867"/>
    </source>
</evidence>
<dbReference type="Proteomes" id="UP000293162">
    <property type="component" value="Unassembled WGS sequence"/>
</dbReference>
<dbReference type="AlphaFoldDB" id="A0A4Q5LQR6"/>
<dbReference type="Pfam" id="PF04264">
    <property type="entry name" value="YceI"/>
    <property type="match status" value="1"/>
</dbReference>
<name>A0A4Q5LQR6_9BACT</name>
<feature type="domain" description="Lipid/polyisoprenoid-binding YceI-like" evidence="1">
    <location>
        <begin position="22"/>
        <end position="178"/>
    </location>
</feature>
<comment type="caution">
    <text evidence="2">The sequence shown here is derived from an EMBL/GenBank/DDBJ whole genome shotgun (WGS) entry which is preliminary data.</text>
</comment>
<dbReference type="SMART" id="SM00867">
    <property type="entry name" value="YceI"/>
    <property type="match status" value="1"/>
</dbReference>
<protein>
    <submittedName>
        <fullName evidence="2">Polyisoprenoid-binding protein</fullName>
    </submittedName>
</protein>
<proteinExistence type="predicted"/>
<dbReference type="PANTHER" id="PTHR34406">
    <property type="entry name" value="PROTEIN YCEI"/>
    <property type="match status" value="1"/>
</dbReference>
<dbReference type="OrthoDB" id="9811006at2"/>
<dbReference type="EMBL" id="SEWF01000087">
    <property type="protein sequence ID" value="RYU91831.1"/>
    <property type="molecule type" value="Genomic_DNA"/>
</dbReference>
<reference evidence="2 3" key="1">
    <citation type="submission" date="2019-02" db="EMBL/GenBank/DDBJ databases">
        <title>Bacterial novel species Emticicia sp. 17J42-9 isolated from soil.</title>
        <authorList>
            <person name="Jung H.-Y."/>
        </authorList>
    </citation>
    <scope>NUCLEOTIDE SEQUENCE [LARGE SCALE GENOMIC DNA]</scope>
    <source>
        <strain evidence="2 3">17J42-9</strain>
    </source>
</reference>
<organism evidence="2 3">
    <name type="scientific">Emticicia agri</name>
    <dbReference type="NCBI Taxonomy" id="2492393"/>
    <lineage>
        <taxon>Bacteria</taxon>
        <taxon>Pseudomonadati</taxon>
        <taxon>Bacteroidota</taxon>
        <taxon>Cytophagia</taxon>
        <taxon>Cytophagales</taxon>
        <taxon>Leadbetterellaceae</taxon>
        <taxon>Emticicia</taxon>
    </lineage>
</organism>
<dbReference type="InterPro" id="IPR007372">
    <property type="entry name" value="Lipid/polyisoprenoid-bd_YceI"/>
</dbReference>
<dbReference type="SUPFAM" id="SSF101874">
    <property type="entry name" value="YceI-like"/>
    <property type="match status" value="1"/>
</dbReference>
<gene>
    <name evidence="2" type="ORF">EWM59_26525</name>
</gene>
<dbReference type="PANTHER" id="PTHR34406:SF1">
    <property type="entry name" value="PROTEIN YCEI"/>
    <property type="match status" value="1"/>
</dbReference>
<sequence>MKNLIITLLPLLVSLHTVETDTWKPTSATISFTIKHALGATAEGSFKGFEGNLIFNPDNLADASLKGTVVAKTIYTGISLRDNTLRGDEYFAVDKYPKISLVSTKIEKSAVGNQYTGYFNLTIKDITKNIKLPFTFTKNGTQATFKGSFMINRIDYGIGKKSALLNDTATISIVIQTQHI</sequence>
<evidence type="ECO:0000313" key="3">
    <source>
        <dbReference type="Proteomes" id="UP000293162"/>
    </source>
</evidence>
<dbReference type="Gene3D" id="2.40.128.110">
    <property type="entry name" value="Lipid/polyisoprenoid-binding, YceI-like"/>
    <property type="match status" value="1"/>
</dbReference>
<evidence type="ECO:0000313" key="2">
    <source>
        <dbReference type="EMBL" id="RYU91831.1"/>
    </source>
</evidence>
<dbReference type="InterPro" id="IPR036761">
    <property type="entry name" value="TTHA0802/YceI-like_sf"/>
</dbReference>